<proteinExistence type="predicted"/>
<evidence type="ECO:0000313" key="2">
    <source>
        <dbReference type="Proteomes" id="UP001060215"/>
    </source>
</evidence>
<reference evidence="1 2" key="1">
    <citation type="journal article" date="2022" name="Plant J.">
        <title>Chromosome-level genome of Camellia lanceoleosa provides a valuable resource for understanding genome evolution and self-incompatibility.</title>
        <authorList>
            <person name="Gong W."/>
            <person name="Xiao S."/>
            <person name="Wang L."/>
            <person name="Liao Z."/>
            <person name="Chang Y."/>
            <person name="Mo W."/>
            <person name="Hu G."/>
            <person name="Li W."/>
            <person name="Zhao G."/>
            <person name="Zhu H."/>
            <person name="Hu X."/>
            <person name="Ji K."/>
            <person name="Xiang X."/>
            <person name="Song Q."/>
            <person name="Yuan D."/>
            <person name="Jin S."/>
            <person name="Zhang L."/>
        </authorList>
    </citation>
    <scope>NUCLEOTIDE SEQUENCE [LARGE SCALE GENOMIC DNA]</scope>
    <source>
        <strain evidence="1">SQ_2022a</strain>
    </source>
</reference>
<accession>A0ACC0FXQ0</accession>
<dbReference type="EMBL" id="CM045770">
    <property type="protein sequence ID" value="KAI7992845.1"/>
    <property type="molecule type" value="Genomic_DNA"/>
</dbReference>
<comment type="caution">
    <text evidence="1">The sequence shown here is derived from an EMBL/GenBank/DDBJ whole genome shotgun (WGS) entry which is preliminary data.</text>
</comment>
<name>A0ACC0FXQ0_9ERIC</name>
<organism evidence="1 2">
    <name type="scientific">Camellia lanceoleosa</name>
    <dbReference type="NCBI Taxonomy" id="1840588"/>
    <lineage>
        <taxon>Eukaryota</taxon>
        <taxon>Viridiplantae</taxon>
        <taxon>Streptophyta</taxon>
        <taxon>Embryophyta</taxon>
        <taxon>Tracheophyta</taxon>
        <taxon>Spermatophyta</taxon>
        <taxon>Magnoliopsida</taxon>
        <taxon>eudicotyledons</taxon>
        <taxon>Gunneridae</taxon>
        <taxon>Pentapetalae</taxon>
        <taxon>asterids</taxon>
        <taxon>Ericales</taxon>
        <taxon>Theaceae</taxon>
        <taxon>Camellia</taxon>
    </lineage>
</organism>
<dbReference type="Proteomes" id="UP001060215">
    <property type="component" value="Chromosome 13"/>
</dbReference>
<evidence type="ECO:0000313" key="1">
    <source>
        <dbReference type="EMBL" id="KAI7992845.1"/>
    </source>
</evidence>
<keyword evidence="2" id="KW-1185">Reference proteome</keyword>
<protein>
    <submittedName>
        <fullName evidence="1">Uncharacterized protein</fullName>
    </submittedName>
</protein>
<sequence>MAYYVFTLETFSNGSVLLFEDVEQTEEFLAELNLLSCYDFIEQSCEYILKQLSVMQKRRDLDQLVDYRYICTCQNLVLVVVVGTHGQTMIYIANQMNSKGPDQHGGEEKLSMAFGAELEKLPNVR</sequence>
<gene>
    <name evidence="1" type="ORF">LOK49_LG12G01814</name>
</gene>